<dbReference type="InterPro" id="IPR036271">
    <property type="entry name" value="Tet_transcr_reg_TetR-rel_C_sf"/>
</dbReference>
<dbReference type="PANTHER" id="PTHR47506">
    <property type="entry name" value="TRANSCRIPTIONAL REGULATORY PROTEIN"/>
    <property type="match status" value="1"/>
</dbReference>
<dbReference type="InterPro" id="IPR001647">
    <property type="entry name" value="HTH_TetR"/>
</dbReference>
<protein>
    <submittedName>
        <fullName evidence="6">TetR family transcriptional regulator</fullName>
    </submittedName>
</protein>
<comment type="caution">
    <text evidence="6">The sequence shown here is derived from an EMBL/GenBank/DDBJ whole genome shotgun (WGS) entry which is preliminary data.</text>
</comment>
<dbReference type="Pfam" id="PF00440">
    <property type="entry name" value="TetR_N"/>
    <property type="match status" value="1"/>
</dbReference>
<organism evidence="6 7">
    <name type="scientific">Sphingomonas taxi</name>
    <dbReference type="NCBI Taxonomy" id="1549858"/>
    <lineage>
        <taxon>Bacteria</taxon>
        <taxon>Pseudomonadati</taxon>
        <taxon>Pseudomonadota</taxon>
        <taxon>Alphaproteobacteria</taxon>
        <taxon>Sphingomonadales</taxon>
        <taxon>Sphingomonadaceae</taxon>
        <taxon>Sphingomonas</taxon>
    </lineage>
</organism>
<keyword evidence="2 4" id="KW-0238">DNA-binding</keyword>
<feature type="DNA-binding region" description="H-T-H motif" evidence="4">
    <location>
        <begin position="32"/>
        <end position="51"/>
    </location>
</feature>
<dbReference type="InterPro" id="IPR009057">
    <property type="entry name" value="Homeodomain-like_sf"/>
</dbReference>
<dbReference type="Gene3D" id="1.10.10.60">
    <property type="entry name" value="Homeodomain-like"/>
    <property type="match status" value="1"/>
</dbReference>
<dbReference type="SUPFAM" id="SSF46689">
    <property type="entry name" value="Homeodomain-like"/>
    <property type="match status" value="1"/>
</dbReference>
<evidence type="ECO:0000256" key="1">
    <source>
        <dbReference type="ARBA" id="ARBA00023015"/>
    </source>
</evidence>
<gene>
    <name evidence="6" type="ORF">DI544_14710</name>
</gene>
<dbReference type="PROSITE" id="PS50977">
    <property type="entry name" value="HTH_TETR_2"/>
    <property type="match status" value="1"/>
</dbReference>
<dbReference type="PRINTS" id="PR00455">
    <property type="entry name" value="HTHTETR"/>
</dbReference>
<dbReference type="Gene3D" id="1.10.357.10">
    <property type="entry name" value="Tetracycline Repressor, domain 2"/>
    <property type="match status" value="1"/>
</dbReference>
<evidence type="ECO:0000256" key="3">
    <source>
        <dbReference type="ARBA" id="ARBA00023163"/>
    </source>
</evidence>
<name>A0A2W5P0Y6_9SPHN</name>
<evidence type="ECO:0000313" key="6">
    <source>
        <dbReference type="EMBL" id="PZQ58228.1"/>
    </source>
</evidence>
<evidence type="ECO:0000256" key="4">
    <source>
        <dbReference type="PROSITE-ProRule" id="PRU00335"/>
    </source>
</evidence>
<dbReference type="SUPFAM" id="SSF48498">
    <property type="entry name" value="Tetracyclin repressor-like, C-terminal domain"/>
    <property type="match status" value="1"/>
</dbReference>
<evidence type="ECO:0000313" key="7">
    <source>
        <dbReference type="Proteomes" id="UP000249229"/>
    </source>
</evidence>
<dbReference type="EMBL" id="QFQI01000020">
    <property type="protein sequence ID" value="PZQ58228.1"/>
    <property type="molecule type" value="Genomic_DNA"/>
</dbReference>
<keyword evidence="3" id="KW-0804">Transcription</keyword>
<dbReference type="PANTHER" id="PTHR47506:SF7">
    <property type="entry name" value="TRANSCRIPTIONAL REGULATORY PROTEIN"/>
    <property type="match status" value="1"/>
</dbReference>
<evidence type="ECO:0000259" key="5">
    <source>
        <dbReference type="PROSITE" id="PS50977"/>
    </source>
</evidence>
<proteinExistence type="predicted"/>
<dbReference type="Proteomes" id="UP000249229">
    <property type="component" value="Unassembled WGS sequence"/>
</dbReference>
<feature type="domain" description="HTH tetR-type" evidence="5">
    <location>
        <begin position="9"/>
        <end position="69"/>
    </location>
</feature>
<reference evidence="6 7" key="1">
    <citation type="submission" date="2017-08" db="EMBL/GenBank/DDBJ databases">
        <title>Infants hospitalized years apart are colonized by the same room-sourced microbial strains.</title>
        <authorList>
            <person name="Brooks B."/>
            <person name="Olm M.R."/>
            <person name="Firek B.A."/>
            <person name="Baker R."/>
            <person name="Thomas B.C."/>
            <person name="Morowitz M.J."/>
            <person name="Banfield J.F."/>
        </authorList>
    </citation>
    <scope>NUCLEOTIDE SEQUENCE [LARGE SCALE GENOMIC DNA]</scope>
    <source>
        <strain evidence="6">S2_005_001_R1_22</strain>
    </source>
</reference>
<keyword evidence="1" id="KW-0805">Transcription regulation</keyword>
<evidence type="ECO:0000256" key="2">
    <source>
        <dbReference type="ARBA" id="ARBA00023125"/>
    </source>
</evidence>
<dbReference type="AlphaFoldDB" id="A0A2W5P0Y6"/>
<dbReference type="GO" id="GO:0003677">
    <property type="term" value="F:DNA binding"/>
    <property type="evidence" value="ECO:0007669"/>
    <property type="project" value="UniProtKB-UniRule"/>
</dbReference>
<accession>A0A2W5P0Y6</accession>
<sequence length="197" mass="21254">MTRPATQKERTRARILDEAAAAMREHGMTGIGVAALMKRAGLTHGGFYAHFTDRDDLVAHAIDRMFEDSAAMLDRYLTPDDAAQGLAALIDFYLSDRALGAIGRHCPLPSLSGEATRLPELARRRFAWGIERFHHAIERALTRIGRHDARALAASALAELVGAMSLARALDDPAIATATLAASRAALRSRLGLDTAT</sequence>